<keyword evidence="6" id="KW-0509">mRNA transport</keyword>
<keyword evidence="9" id="KW-0811">Translocation</keyword>
<feature type="transmembrane region" description="Helical" evidence="14">
    <location>
        <begin position="152"/>
        <end position="172"/>
    </location>
</feature>
<dbReference type="InParanoid" id="A0A7M7RAU8"/>
<evidence type="ECO:0000256" key="12">
    <source>
        <dbReference type="ARBA" id="ARBA00023242"/>
    </source>
</evidence>
<keyword evidence="12" id="KW-0539">Nucleus</keyword>
<dbReference type="GO" id="GO:0015031">
    <property type="term" value="P:protein transport"/>
    <property type="evidence" value="ECO:0007669"/>
    <property type="project" value="UniProtKB-KW"/>
</dbReference>
<dbReference type="OMA" id="ILCQQHL"/>
<evidence type="ECO:0000256" key="13">
    <source>
        <dbReference type="SAM" id="MobiDB-lite"/>
    </source>
</evidence>
<evidence type="ECO:0000256" key="9">
    <source>
        <dbReference type="ARBA" id="ARBA00023010"/>
    </source>
</evidence>
<sequence>MASNKDWYMKDVFHWRTGASIAWSMLLLPPALGVYICLAHFSLLHPTAWLIGWIRTCFSFHGMSCIFLVLLCSLFAGFSNAMSYIAVPYIHRNRVSIILSVTRPPRLLHAAGHALLGGVTAWSCCKLIGGSYQELSTRCNGEESGLCLNERHLFLVLFGAFLGAVYSVAYFLHRQNLLTFNIIQQVKFFQVKSSVPQSVLKNSVWALRLCAYYFAFYYLCGCLFKSWLLTNLQLQELPIPVDSIRGLLDVRLLWQAWLVGTIITHLWTFSLYLFKVFNTEVYEFPIETAFSTSEECTLYRALGQQNSPLVKYLAYQDLSILAEHSPARRKQIFTLSQPGGHPHNWTRISSECLALIASLTDRLIVHQEWAANGINREKRMQIEEEKKKKKNQSGKDTQRASSSTSFYSTATSPGPHQRIATLSATPYGTPADYPAPGYGTPRTPARHNASYSAVTPGRGDSVWVDSPGSQSYVPSTRRPIHEQYSGMSPQRPPYLSFRRPFVFLQPRIAVIRQLPLYRYFVDPFPEADNRLLFTDTQLHIWALEALASLVAASYTEDSYGVVQKSLPDILTEMLALYNALEKLLKLPTLLTARDPRELKVTRIGPAHPDDQLRNDLRTTVKTSLHRISSTFSKHLKSVPLALEYKKQLDELMDYKI</sequence>
<evidence type="ECO:0000256" key="1">
    <source>
        <dbReference type="ARBA" id="ARBA00004232"/>
    </source>
</evidence>
<dbReference type="AlphaFoldDB" id="A0A7M7RAU8"/>
<dbReference type="OrthoDB" id="67850at2759"/>
<feature type="transmembrane region" description="Helical" evidence="14">
    <location>
        <begin position="252"/>
        <end position="274"/>
    </location>
</feature>
<feature type="region of interest" description="Disordered" evidence="13">
    <location>
        <begin position="384"/>
        <end position="452"/>
    </location>
</feature>
<comment type="similarity">
    <text evidence="3">Belongs to the NDC1 family.</text>
</comment>
<feature type="compositionally biased region" description="Low complexity" evidence="13">
    <location>
        <begin position="400"/>
        <end position="412"/>
    </location>
</feature>
<reference evidence="15" key="2">
    <citation type="submission" date="2021-01" db="UniProtKB">
        <authorList>
            <consortium name="EnsemblMetazoa"/>
        </authorList>
    </citation>
    <scope>IDENTIFICATION</scope>
</reference>
<comment type="subcellular location">
    <subcellularLocation>
        <location evidence="1">Nucleus membrane</location>
        <topology evidence="1">Multi-pass membrane protein</topology>
    </subcellularLocation>
    <subcellularLocation>
        <location evidence="2">Nucleus</location>
        <location evidence="2">Nuclear pore complex</location>
    </subcellularLocation>
</comment>
<feature type="transmembrane region" description="Helical" evidence="14">
    <location>
        <begin position="61"/>
        <end position="87"/>
    </location>
</feature>
<dbReference type="GO" id="GO:0070762">
    <property type="term" value="C:nuclear pore transmembrane ring"/>
    <property type="evidence" value="ECO:0000318"/>
    <property type="project" value="GO_Central"/>
</dbReference>
<dbReference type="FunCoup" id="A0A7M7RAU8">
    <property type="interactions" value="993"/>
</dbReference>
<dbReference type="GO" id="GO:0051028">
    <property type="term" value="P:mRNA transport"/>
    <property type="evidence" value="ECO:0007669"/>
    <property type="project" value="UniProtKB-KW"/>
</dbReference>
<keyword evidence="10" id="KW-0906">Nuclear pore complex</keyword>
<evidence type="ECO:0000256" key="10">
    <source>
        <dbReference type="ARBA" id="ARBA00023132"/>
    </source>
</evidence>
<dbReference type="InterPro" id="IPR019049">
    <property type="entry name" value="Nucleoporin_prot_Ndc1/Nup"/>
</dbReference>
<evidence type="ECO:0000256" key="5">
    <source>
        <dbReference type="ARBA" id="ARBA00022692"/>
    </source>
</evidence>
<keyword evidence="7" id="KW-0653">Protein transport</keyword>
<dbReference type="Pfam" id="PF09531">
    <property type="entry name" value="Ndc1_Nup"/>
    <property type="match status" value="1"/>
</dbReference>
<keyword evidence="5 14" id="KW-0812">Transmembrane</keyword>
<accession>A0A7M7RAU8</accession>
<dbReference type="GO" id="GO:0030674">
    <property type="term" value="F:protein-macromolecule adaptor activity"/>
    <property type="evidence" value="ECO:0000318"/>
    <property type="project" value="GO_Central"/>
</dbReference>
<dbReference type="GeneID" id="578795"/>
<evidence type="ECO:0000256" key="3">
    <source>
        <dbReference type="ARBA" id="ARBA00005760"/>
    </source>
</evidence>
<keyword evidence="4" id="KW-0813">Transport</keyword>
<protein>
    <recommendedName>
        <fullName evidence="17">Nucleoporin NDC1</fullName>
    </recommendedName>
</protein>
<feature type="transmembrane region" description="Helical" evidence="14">
    <location>
        <begin position="210"/>
        <end position="232"/>
    </location>
</feature>
<dbReference type="PANTHER" id="PTHR13269">
    <property type="entry name" value="NUCLEOPORIN NDC1"/>
    <property type="match status" value="1"/>
</dbReference>
<dbReference type="CTD" id="55706"/>
<evidence type="ECO:0000313" key="16">
    <source>
        <dbReference type="Proteomes" id="UP000007110"/>
    </source>
</evidence>
<proteinExistence type="inferred from homology"/>
<evidence type="ECO:0000256" key="14">
    <source>
        <dbReference type="SAM" id="Phobius"/>
    </source>
</evidence>
<evidence type="ECO:0000256" key="7">
    <source>
        <dbReference type="ARBA" id="ARBA00022927"/>
    </source>
</evidence>
<dbReference type="RefSeq" id="XP_784037.4">
    <property type="nucleotide sequence ID" value="XM_778944.5"/>
</dbReference>
<keyword evidence="11 14" id="KW-0472">Membrane</keyword>
<evidence type="ECO:0000313" key="15">
    <source>
        <dbReference type="EnsemblMetazoa" id="XP_784037"/>
    </source>
</evidence>
<reference evidence="16" key="1">
    <citation type="submission" date="2015-02" db="EMBL/GenBank/DDBJ databases">
        <title>Genome sequencing for Strongylocentrotus purpuratus.</title>
        <authorList>
            <person name="Murali S."/>
            <person name="Liu Y."/>
            <person name="Vee V."/>
            <person name="English A."/>
            <person name="Wang M."/>
            <person name="Skinner E."/>
            <person name="Han Y."/>
            <person name="Muzny D.M."/>
            <person name="Worley K.C."/>
            <person name="Gibbs R.A."/>
        </authorList>
    </citation>
    <scope>NUCLEOTIDE SEQUENCE</scope>
</reference>
<dbReference type="GO" id="GO:0031965">
    <property type="term" value="C:nuclear membrane"/>
    <property type="evidence" value="ECO:0007669"/>
    <property type="project" value="UniProtKB-SubCell"/>
</dbReference>
<evidence type="ECO:0000256" key="11">
    <source>
        <dbReference type="ARBA" id="ARBA00023136"/>
    </source>
</evidence>
<evidence type="ECO:0000256" key="4">
    <source>
        <dbReference type="ARBA" id="ARBA00022448"/>
    </source>
</evidence>
<evidence type="ECO:0000256" key="8">
    <source>
        <dbReference type="ARBA" id="ARBA00022989"/>
    </source>
</evidence>
<evidence type="ECO:0000256" key="2">
    <source>
        <dbReference type="ARBA" id="ARBA00004567"/>
    </source>
</evidence>
<keyword evidence="8 14" id="KW-1133">Transmembrane helix</keyword>
<dbReference type="Proteomes" id="UP000007110">
    <property type="component" value="Unassembled WGS sequence"/>
</dbReference>
<name>A0A7M7RAU8_STRPU</name>
<dbReference type="KEGG" id="spu:578795"/>
<evidence type="ECO:0000256" key="6">
    <source>
        <dbReference type="ARBA" id="ARBA00022816"/>
    </source>
</evidence>
<evidence type="ECO:0008006" key="17">
    <source>
        <dbReference type="Google" id="ProtNLM"/>
    </source>
</evidence>
<dbReference type="PANTHER" id="PTHR13269:SF6">
    <property type="entry name" value="NUCLEOPORIN NDC1"/>
    <property type="match status" value="1"/>
</dbReference>
<keyword evidence="16" id="KW-1185">Reference proteome</keyword>
<dbReference type="GO" id="GO:0006999">
    <property type="term" value="P:nuclear pore organization"/>
    <property type="evidence" value="ECO:0000318"/>
    <property type="project" value="GO_Central"/>
</dbReference>
<feature type="transmembrane region" description="Helical" evidence="14">
    <location>
        <begin position="21"/>
        <end position="41"/>
    </location>
</feature>
<organism evidence="15 16">
    <name type="scientific">Strongylocentrotus purpuratus</name>
    <name type="common">Purple sea urchin</name>
    <dbReference type="NCBI Taxonomy" id="7668"/>
    <lineage>
        <taxon>Eukaryota</taxon>
        <taxon>Metazoa</taxon>
        <taxon>Echinodermata</taxon>
        <taxon>Eleutherozoa</taxon>
        <taxon>Echinozoa</taxon>
        <taxon>Echinoidea</taxon>
        <taxon>Euechinoidea</taxon>
        <taxon>Echinacea</taxon>
        <taxon>Camarodonta</taxon>
        <taxon>Echinidea</taxon>
        <taxon>Strongylocentrotidae</taxon>
        <taxon>Strongylocentrotus</taxon>
    </lineage>
</organism>
<dbReference type="EnsemblMetazoa" id="XM_778944">
    <property type="protein sequence ID" value="XP_784037"/>
    <property type="gene ID" value="LOC578795"/>
</dbReference>